<evidence type="ECO:0000256" key="3">
    <source>
        <dbReference type="ARBA" id="ARBA00022679"/>
    </source>
</evidence>
<evidence type="ECO:0000313" key="7">
    <source>
        <dbReference type="EMBL" id="KAJ3049437.1"/>
    </source>
</evidence>
<comment type="caution">
    <text evidence="7">The sequence shown here is derived from an EMBL/GenBank/DDBJ whole genome shotgun (WGS) entry which is preliminary data.</text>
</comment>
<dbReference type="InterPro" id="IPR026170">
    <property type="entry name" value="FAM173A/B"/>
</dbReference>
<gene>
    <name evidence="7" type="ORF">HK097_009560</name>
</gene>
<feature type="region of interest" description="Disordered" evidence="5">
    <location>
        <begin position="12"/>
        <end position="33"/>
    </location>
</feature>
<dbReference type="CDD" id="cd02440">
    <property type="entry name" value="AdoMet_MTases"/>
    <property type="match status" value="1"/>
</dbReference>
<evidence type="ECO:0000259" key="6">
    <source>
        <dbReference type="Pfam" id="PF08123"/>
    </source>
</evidence>
<dbReference type="Pfam" id="PF08123">
    <property type="entry name" value="DOT1"/>
    <property type="match status" value="1"/>
</dbReference>
<evidence type="ECO:0000256" key="1">
    <source>
        <dbReference type="ARBA" id="ARBA00010633"/>
    </source>
</evidence>
<keyword evidence="4" id="KW-0949">S-adenosyl-L-methionine</keyword>
<protein>
    <recommendedName>
        <fullName evidence="6">DOT1 domain-containing protein</fullName>
    </recommendedName>
</protein>
<dbReference type="PANTHER" id="PTHR13610:SF11">
    <property type="entry name" value="METHYLTRANSFERASE DOMAIN-CONTAINING PROTEIN"/>
    <property type="match status" value="1"/>
</dbReference>
<sequence>MPTFSEPLEKIYKNDYSSSPDADADEGGDNPFPKWIEGVDTTYAPYLPTSLMRLSKCLKMADVGPNDVLLDLGSGDGRFCGVAVREFGVRRAIGVESDEELVEISKDLAERALTLADTPSTSNPYITRCEFHAGDLRDSSLHPVITDPSITVLVIFMSPEFAREHEHLILKHYNRGARIVSGVFDMSDLSGLKLKCKDDPDGIFVYEKP</sequence>
<dbReference type="Proteomes" id="UP001212841">
    <property type="component" value="Unassembled WGS sequence"/>
</dbReference>
<dbReference type="InterPro" id="IPR029063">
    <property type="entry name" value="SAM-dependent_MTases_sf"/>
</dbReference>
<comment type="similarity">
    <text evidence="1">Belongs to the ANT/ATPSC lysine N-methyltransferase family.</text>
</comment>
<keyword evidence="2" id="KW-0489">Methyltransferase</keyword>
<proteinExistence type="inferred from homology"/>
<accession>A0AAD5X348</accession>
<evidence type="ECO:0000256" key="5">
    <source>
        <dbReference type="SAM" id="MobiDB-lite"/>
    </source>
</evidence>
<name>A0AAD5X348_9FUNG</name>
<organism evidence="7 8">
    <name type="scientific">Rhizophlyctis rosea</name>
    <dbReference type="NCBI Taxonomy" id="64517"/>
    <lineage>
        <taxon>Eukaryota</taxon>
        <taxon>Fungi</taxon>
        <taxon>Fungi incertae sedis</taxon>
        <taxon>Chytridiomycota</taxon>
        <taxon>Chytridiomycota incertae sedis</taxon>
        <taxon>Chytridiomycetes</taxon>
        <taxon>Rhizophlyctidales</taxon>
        <taxon>Rhizophlyctidaceae</taxon>
        <taxon>Rhizophlyctis</taxon>
    </lineage>
</organism>
<dbReference type="Gene3D" id="3.40.50.150">
    <property type="entry name" value="Vaccinia Virus protein VP39"/>
    <property type="match status" value="1"/>
</dbReference>
<evidence type="ECO:0000256" key="4">
    <source>
        <dbReference type="ARBA" id="ARBA00022691"/>
    </source>
</evidence>
<dbReference type="GO" id="GO:0032259">
    <property type="term" value="P:methylation"/>
    <property type="evidence" value="ECO:0007669"/>
    <property type="project" value="UniProtKB-KW"/>
</dbReference>
<evidence type="ECO:0000313" key="8">
    <source>
        <dbReference type="Proteomes" id="UP001212841"/>
    </source>
</evidence>
<feature type="domain" description="DOT1" evidence="6">
    <location>
        <begin position="51"/>
        <end position="113"/>
    </location>
</feature>
<dbReference type="InterPro" id="IPR025789">
    <property type="entry name" value="DOT1_dom"/>
</dbReference>
<keyword evidence="8" id="KW-1185">Reference proteome</keyword>
<dbReference type="SUPFAM" id="SSF53335">
    <property type="entry name" value="S-adenosyl-L-methionine-dependent methyltransferases"/>
    <property type="match status" value="1"/>
</dbReference>
<dbReference type="GO" id="GO:0031151">
    <property type="term" value="F:histone H3K79 methyltransferase activity"/>
    <property type="evidence" value="ECO:0007669"/>
    <property type="project" value="InterPro"/>
</dbReference>
<dbReference type="EMBL" id="JADGJD010000644">
    <property type="protein sequence ID" value="KAJ3049437.1"/>
    <property type="molecule type" value="Genomic_DNA"/>
</dbReference>
<dbReference type="PANTHER" id="PTHR13610">
    <property type="entry name" value="METHYLTRANSFERASE DOMAIN-CONTAINING PROTEIN"/>
    <property type="match status" value="1"/>
</dbReference>
<dbReference type="AlphaFoldDB" id="A0AAD5X348"/>
<evidence type="ECO:0000256" key="2">
    <source>
        <dbReference type="ARBA" id="ARBA00022603"/>
    </source>
</evidence>
<reference evidence="7" key="1">
    <citation type="submission" date="2020-05" db="EMBL/GenBank/DDBJ databases">
        <title>Phylogenomic resolution of chytrid fungi.</title>
        <authorList>
            <person name="Stajich J.E."/>
            <person name="Amses K."/>
            <person name="Simmons R."/>
            <person name="Seto K."/>
            <person name="Myers J."/>
            <person name="Bonds A."/>
            <person name="Quandt C.A."/>
            <person name="Barry K."/>
            <person name="Liu P."/>
            <person name="Grigoriev I."/>
            <person name="Longcore J.E."/>
            <person name="James T.Y."/>
        </authorList>
    </citation>
    <scope>NUCLEOTIDE SEQUENCE</scope>
    <source>
        <strain evidence="7">JEL0318</strain>
    </source>
</reference>
<keyword evidence="3" id="KW-0808">Transferase</keyword>